<dbReference type="Pfam" id="PF00561">
    <property type="entry name" value="Abhydrolase_1"/>
    <property type="match status" value="1"/>
</dbReference>
<evidence type="ECO:0000259" key="2">
    <source>
        <dbReference type="Pfam" id="PF00561"/>
    </source>
</evidence>
<comment type="caution">
    <text evidence="3">The sequence shown here is derived from an EMBL/GenBank/DDBJ whole genome shotgun (WGS) entry which is preliminary data.</text>
</comment>
<dbReference type="Proteomes" id="UP000285123">
    <property type="component" value="Unassembled WGS sequence"/>
</dbReference>
<sequence>MSTAVLRTPEERFARLPGYAYAPHYVEVDGLRMHYVDVGPRRAAPVVLLHGEPTWSYLYRHMIEPLVAAGHRVLAPDFIGCGRSDKPAAIADYSYQRHVDWAWSWFEQLALTDVRLFCQDWGSLIGLRLVAEHPSAFARVFVGNGFLPTGDARLPLLFRLWRAFARYSPVFPVGALVQAGSRRWLSADERAAYAAPFPDARYMAGIRAFPRLVPVTPDDPASAPNRAAWEALAGFDKPVHTCFADGDPITRGAERALRRRIPGAAEAAHTTIRGARHFLQEDQGAAIARFMIEQMRGDARRPPPAGDQRSSR</sequence>
<accession>A0A423PPE9</accession>
<dbReference type="PRINTS" id="PR00412">
    <property type="entry name" value="EPOXHYDRLASE"/>
</dbReference>
<keyword evidence="1 3" id="KW-0378">Hydrolase</keyword>
<dbReference type="NCBIfam" id="NF002043">
    <property type="entry name" value="PRK00870.1"/>
    <property type="match status" value="1"/>
</dbReference>
<dbReference type="GO" id="GO:0018786">
    <property type="term" value="F:haloalkane dehalogenase activity"/>
    <property type="evidence" value="ECO:0007669"/>
    <property type="project" value="UniProtKB-EC"/>
</dbReference>
<reference evidence="3 4" key="1">
    <citation type="submission" date="2013-10" db="EMBL/GenBank/DDBJ databases">
        <title>Salinisphaera halophila YIM 95161 Genome Sequencing.</title>
        <authorList>
            <person name="Lai Q."/>
            <person name="Li C."/>
            <person name="Shao Z."/>
        </authorList>
    </citation>
    <scope>NUCLEOTIDE SEQUENCE [LARGE SCALE GENOMIC DNA]</scope>
    <source>
        <strain evidence="3 4">YIM 95161</strain>
    </source>
</reference>
<dbReference type="EMBL" id="AYKF01000092">
    <property type="protein sequence ID" value="ROO27460.1"/>
    <property type="molecule type" value="Genomic_DNA"/>
</dbReference>
<feature type="domain" description="AB hydrolase-1" evidence="2">
    <location>
        <begin position="45"/>
        <end position="282"/>
    </location>
</feature>
<name>A0A423PPE9_9GAMM</name>
<evidence type="ECO:0000256" key="1">
    <source>
        <dbReference type="ARBA" id="ARBA00022801"/>
    </source>
</evidence>
<dbReference type="EC" id="3.8.1.5" evidence="3"/>
<dbReference type="RefSeq" id="WP_123591528.1">
    <property type="nucleotide sequence ID" value="NZ_AYKF01000092.1"/>
</dbReference>
<dbReference type="InterPro" id="IPR000639">
    <property type="entry name" value="Epox_hydrolase-like"/>
</dbReference>
<proteinExistence type="predicted"/>
<dbReference type="InterPro" id="IPR000073">
    <property type="entry name" value="AB_hydrolase_1"/>
</dbReference>
<dbReference type="SUPFAM" id="SSF53474">
    <property type="entry name" value="alpha/beta-Hydrolases"/>
    <property type="match status" value="1"/>
</dbReference>
<evidence type="ECO:0000313" key="3">
    <source>
        <dbReference type="EMBL" id="ROO27460.1"/>
    </source>
</evidence>
<dbReference type="Gene3D" id="3.40.50.1820">
    <property type="entry name" value="alpha/beta hydrolase"/>
    <property type="match status" value="1"/>
</dbReference>
<evidence type="ECO:0000313" key="4">
    <source>
        <dbReference type="Proteomes" id="UP000285123"/>
    </source>
</evidence>
<dbReference type="PANTHER" id="PTHR43329">
    <property type="entry name" value="EPOXIDE HYDROLASE"/>
    <property type="match status" value="1"/>
</dbReference>
<dbReference type="AlphaFoldDB" id="A0A423PPE9"/>
<protein>
    <submittedName>
        <fullName evidence="3">Haloalkane dehalogenase</fullName>
        <ecNumber evidence="3">3.8.1.5</ecNumber>
    </submittedName>
</protein>
<gene>
    <name evidence="3" type="ORF">SAHL_11365</name>
</gene>
<organism evidence="3 4">
    <name type="scientific">Salinisphaera orenii YIM 95161</name>
    <dbReference type="NCBI Taxonomy" id="1051139"/>
    <lineage>
        <taxon>Bacteria</taxon>
        <taxon>Pseudomonadati</taxon>
        <taxon>Pseudomonadota</taxon>
        <taxon>Gammaproteobacteria</taxon>
        <taxon>Salinisphaerales</taxon>
        <taxon>Salinisphaeraceae</taxon>
        <taxon>Salinisphaera</taxon>
    </lineage>
</organism>
<dbReference type="InterPro" id="IPR029058">
    <property type="entry name" value="AB_hydrolase_fold"/>
</dbReference>
<dbReference type="OrthoDB" id="2086224at2"/>